<dbReference type="GO" id="GO:0016878">
    <property type="term" value="F:acid-thiol ligase activity"/>
    <property type="evidence" value="ECO:0007669"/>
    <property type="project" value="UniProtKB-ARBA"/>
</dbReference>
<dbReference type="InterPro" id="IPR020459">
    <property type="entry name" value="AMP-binding"/>
</dbReference>
<dbReference type="InterPro" id="IPR020845">
    <property type="entry name" value="AMP-binding_CS"/>
</dbReference>
<dbReference type="PROSITE" id="PS00455">
    <property type="entry name" value="AMP_BINDING"/>
    <property type="match status" value="1"/>
</dbReference>
<accession>A0A2S2BW59</accession>
<dbReference type="InterPro" id="IPR042099">
    <property type="entry name" value="ANL_N_sf"/>
</dbReference>
<dbReference type="InterPro" id="IPR000873">
    <property type="entry name" value="AMP-dep_synth/lig_dom"/>
</dbReference>
<evidence type="ECO:0000259" key="3">
    <source>
        <dbReference type="Pfam" id="PF00501"/>
    </source>
</evidence>
<dbReference type="InterPro" id="IPR025110">
    <property type="entry name" value="AMP-bd_C"/>
</dbReference>
<protein>
    <submittedName>
        <fullName evidence="5">AMP-dependent synthetase</fullName>
    </submittedName>
</protein>
<dbReference type="Proteomes" id="UP000245711">
    <property type="component" value="Chromosome"/>
</dbReference>
<dbReference type="EMBL" id="CP021354">
    <property type="protein sequence ID" value="AWK72867.1"/>
    <property type="molecule type" value="Genomic_DNA"/>
</dbReference>
<dbReference type="Gene3D" id="3.30.300.30">
    <property type="match status" value="1"/>
</dbReference>
<dbReference type="Pfam" id="PF13193">
    <property type="entry name" value="AMP-binding_C"/>
    <property type="match status" value="1"/>
</dbReference>
<dbReference type="PANTHER" id="PTHR43767">
    <property type="entry name" value="LONG-CHAIN-FATTY-ACID--COA LIGASE"/>
    <property type="match status" value="1"/>
</dbReference>
<dbReference type="KEGG" id="roz:CBI38_16200"/>
<organism evidence="5 6">
    <name type="scientific">Rhodococcus oxybenzonivorans</name>
    <dbReference type="NCBI Taxonomy" id="1990687"/>
    <lineage>
        <taxon>Bacteria</taxon>
        <taxon>Bacillati</taxon>
        <taxon>Actinomycetota</taxon>
        <taxon>Actinomycetes</taxon>
        <taxon>Mycobacteriales</taxon>
        <taxon>Nocardiaceae</taxon>
        <taxon>Rhodococcus</taxon>
    </lineage>
</organism>
<feature type="domain" description="AMP-dependent synthetase/ligase" evidence="3">
    <location>
        <begin position="13"/>
        <end position="349"/>
    </location>
</feature>
<dbReference type="OrthoDB" id="9803968at2"/>
<dbReference type="FunFam" id="3.30.300.30:FF:000008">
    <property type="entry name" value="2,3-dihydroxybenzoate-AMP ligase"/>
    <property type="match status" value="1"/>
</dbReference>
<evidence type="ECO:0000313" key="5">
    <source>
        <dbReference type="EMBL" id="AWK72867.1"/>
    </source>
</evidence>
<sequence length="492" mass="52757">MSDIGYFTWDLAPTHGDAPCLRDDHSDLTYRQFADRVDAFAAQLSERGVREGDVVAVMLPNRVELLIVLMAAWRLGAAATPVNPTFTAAEAEYQITDADAALVVNEGPDAPSAGRPSIAVDEMHTSLPSGPALDFRPAGSDVALLIYTSGSTGRPKGVMLTHDNLQFMSSSLAEHLSLTAEDHCLLILPLFHVNAICVSFLAPMLAGGQLSVTGRFSPARFFDDVARLRPTYFSAVPTIYALLVSQPDEVVTDTSSLRFGVCGAAPISKELLERAEQRFGLVIVEGYGLTEGTCASACNPPGGVRKLGTVGPALPGQTLAIMDESGVLLPPGTVGEIVIRGANVMHGYLRRPEETHRTVVDGWLHTGDVGRLDEDGYLTLVDRIKDMIIRGGENIYPKEIENALATHDGVLEAAVVGAPHEVYGEVPVAYVVPYPDSPVTDGQLTDHLRERLTKVKLPVAIHVVDALPRNPVGKIDKPGLRSRHRLSTTARG</sequence>
<dbReference type="Gene3D" id="3.40.50.12780">
    <property type="entry name" value="N-terminal domain of ligase-like"/>
    <property type="match status" value="1"/>
</dbReference>
<dbReference type="AlphaFoldDB" id="A0A2S2BW59"/>
<name>A0A2S2BW59_9NOCA</name>
<comment type="similarity">
    <text evidence="1">Belongs to the ATP-dependent AMP-binding enzyme family.</text>
</comment>
<keyword evidence="6" id="KW-1185">Reference proteome</keyword>
<gene>
    <name evidence="5" type="ORF">CBI38_16200</name>
</gene>
<dbReference type="RefSeq" id="WP_109330349.1">
    <property type="nucleotide sequence ID" value="NZ_CP021354.1"/>
</dbReference>
<keyword evidence="2" id="KW-0436">Ligase</keyword>
<evidence type="ECO:0000259" key="4">
    <source>
        <dbReference type="Pfam" id="PF13193"/>
    </source>
</evidence>
<dbReference type="Pfam" id="PF00501">
    <property type="entry name" value="AMP-binding"/>
    <property type="match status" value="1"/>
</dbReference>
<dbReference type="PANTHER" id="PTHR43767:SF1">
    <property type="entry name" value="NONRIBOSOMAL PEPTIDE SYNTHASE PES1 (EUROFUNG)-RELATED"/>
    <property type="match status" value="1"/>
</dbReference>
<evidence type="ECO:0000256" key="1">
    <source>
        <dbReference type="ARBA" id="ARBA00006432"/>
    </source>
</evidence>
<dbReference type="PRINTS" id="PR00154">
    <property type="entry name" value="AMPBINDING"/>
</dbReference>
<dbReference type="InterPro" id="IPR045851">
    <property type="entry name" value="AMP-bd_C_sf"/>
</dbReference>
<evidence type="ECO:0000256" key="2">
    <source>
        <dbReference type="ARBA" id="ARBA00022598"/>
    </source>
</evidence>
<dbReference type="SUPFAM" id="SSF56801">
    <property type="entry name" value="Acetyl-CoA synthetase-like"/>
    <property type="match status" value="1"/>
</dbReference>
<reference evidence="5 6" key="1">
    <citation type="submission" date="2017-05" db="EMBL/GenBank/DDBJ databases">
        <title>Isolation of Rhodococcus sp. S2-17 biodegrading of BP-3.</title>
        <authorList>
            <person name="Lee Y."/>
            <person name="Kim K.H."/>
            <person name="Chun B.H."/>
            <person name="Jung H.S."/>
            <person name="Jeon C.O."/>
        </authorList>
    </citation>
    <scope>NUCLEOTIDE SEQUENCE [LARGE SCALE GENOMIC DNA]</scope>
    <source>
        <strain evidence="5 6">S2-17</strain>
    </source>
</reference>
<evidence type="ECO:0000313" key="6">
    <source>
        <dbReference type="Proteomes" id="UP000245711"/>
    </source>
</evidence>
<proteinExistence type="inferred from homology"/>
<dbReference type="InterPro" id="IPR050237">
    <property type="entry name" value="ATP-dep_AMP-bd_enzyme"/>
</dbReference>
<feature type="domain" description="AMP-binding enzyme C-terminal" evidence="4">
    <location>
        <begin position="399"/>
        <end position="474"/>
    </location>
</feature>